<protein>
    <submittedName>
        <fullName evidence="2">Uncharacterized protein</fullName>
    </submittedName>
</protein>
<proteinExistence type="predicted"/>
<evidence type="ECO:0000313" key="2">
    <source>
        <dbReference type="EMBL" id="KAG0142452.1"/>
    </source>
</evidence>
<name>A0A9P6NBA8_9BASI</name>
<evidence type="ECO:0000256" key="1">
    <source>
        <dbReference type="SAM" id="Phobius"/>
    </source>
</evidence>
<gene>
    <name evidence="2" type="ORF">CROQUDRAFT_234450</name>
</gene>
<dbReference type="AlphaFoldDB" id="A0A9P6NBA8"/>
<keyword evidence="1" id="KW-0812">Transmembrane</keyword>
<keyword evidence="1" id="KW-0472">Membrane</keyword>
<dbReference type="Proteomes" id="UP000886653">
    <property type="component" value="Unassembled WGS sequence"/>
</dbReference>
<keyword evidence="3" id="KW-1185">Reference proteome</keyword>
<organism evidence="2 3">
    <name type="scientific">Cronartium quercuum f. sp. fusiforme G11</name>
    <dbReference type="NCBI Taxonomy" id="708437"/>
    <lineage>
        <taxon>Eukaryota</taxon>
        <taxon>Fungi</taxon>
        <taxon>Dikarya</taxon>
        <taxon>Basidiomycota</taxon>
        <taxon>Pucciniomycotina</taxon>
        <taxon>Pucciniomycetes</taxon>
        <taxon>Pucciniales</taxon>
        <taxon>Coleosporiaceae</taxon>
        <taxon>Cronartium</taxon>
    </lineage>
</organism>
<dbReference type="EMBL" id="MU167348">
    <property type="protein sequence ID" value="KAG0142452.1"/>
    <property type="molecule type" value="Genomic_DNA"/>
</dbReference>
<comment type="caution">
    <text evidence="2">The sequence shown here is derived from an EMBL/GenBank/DDBJ whole genome shotgun (WGS) entry which is preliminary data.</text>
</comment>
<sequence>MFRCVGLQCSLSSVFICFFFVCFLISLLTLKKIILILLSSHLKPGQVCLVPCPLGPSYLLDLSDLLAHRFCVYPTLFIVFLQTLAEKPMQLVKLATRFRKK</sequence>
<feature type="transmembrane region" description="Helical" evidence="1">
    <location>
        <begin position="66"/>
        <end position="85"/>
    </location>
</feature>
<keyword evidence="1" id="KW-1133">Transmembrane helix</keyword>
<reference evidence="2" key="1">
    <citation type="submission" date="2013-11" db="EMBL/GenBank/DDBJ databases">
        <title>Genome sequence of the fusiform rust pathogen reveals effectors for host alternation and coevolution with pine.</title>
        <authorList>
            <consortium name="DOE Joint Genome Institute"/>
            <person name="Smith K."/>
            <person name="Pendleton A."/>
            <person name="Kubisiak T."/>
            <person name="Anderson C."/>
            <person name="Salamov A."/>
            <person name="Aerts A."/>
            <person name="Riley R."/>
            <person name="Clum A."/>
            <person name="Lindquist E."/>
            <person name="Ence D."/>
            <person name="Campbell M."/>
            <person name="Kronenberg Z."/>
            <person name="Feau N."/>
            <person name="Dhillon B."/>
            <person name="Hamelin R."/>
            <person name="Burleigh J."/>
            <person name="Smith J."/>
            <person name="Yandell M."/>
            <person name="Nelson C."/>
            <person name="Grigoriev I."/>
            <person name="Davis J."/>
        </authorList>
    </citation>
    <scope>NUCLEOTIDE SEQUENCE</scope>
    <source>
        <strain evidence="2">G11</strain>
    </source>
</reference>
<evidence type="ECO:0000313" key="3">
    <source>
        <dbReference type="Proteomes" id="UP000886653"/>
    </source>
</evidence>
<feature type="transmembrane region" description="Helical" evidence="1">
    <location>
        <begin position="12"/>
        <end position="30"/>
    </location>
</feature>
<accession>A0A9P6NBA8</accession>